<proteinExistence type="predicted"/>
<dbReference type="Pfam" id="PF19054">
    <property type="entry name" value="DUF5753"/>
    <property type="match status" value="1"/>
</dbReference>
<accession>A0ABW1FGN2</accession>
<keyword evidence="3" id="KW-1185">Reference proteome</keyword>
<evidence type="ECO:0000313" key="2">
    <source>
        <dbReference type="EMBL" id="MFC5893626.1"/>
    </source>
</evidence>
<evidence type="ECO:0000259" key="1">
    <source>
        <dbReference type="PROSITE" id="PS50943"/>
    </source>
</evidence>
<sequence length="284" mass="32058">MPASKEIDGSESVLAFYGAELRYKREQAGLTLKEVVKDCYFSVSYLSEIERGFRRMPRELAPHVDRVLGTDGFFTRRCDDVRRSRGGGYAHYFERVLEAEERATGIEEWYPGLVPGLLQTASYARAVVLGAHPLSTEEEVEEKVSARLKRAQLLEADHKNPAFWMILHESVLSSPLLPMDEMAEQLNHIAELGWRRRIVPQILPCNSGPHPLMMGSVKTMRFRDEPPLIYIESAYSGDTIDDPEIVGQYLKAYDLVRAAALPPAASLSMIQATAEDFRNGKQRN</sequence>
<gene>
    <name evidence="2" type="ORF">ACFP3M_12435</name>
</gene>
<dbReference type="SMART" id="SM00530">
    <property type="entry name" value="HTH_XRE"/>
    <property type="match status" value="1"/>
</dbReference>
<dbReference type="PROSITE" id="PS50943">
    <property type="entry name" value="HTH_CROC1"/>
    <property type="match status" value="1"/>
</dbReference>
<dbReference type="EMBL" id="JBHSPW010000004">
    <property type="protein sequence ID" value="MFC5893626.1"/>
    <property type="molecule type" value="Genomic_DNA"/>
</dbReference>
<dbReference type="InterPro" id="IPR043917">
    <property type="entry name" value="DUF5753"/>
</dbReference>
<dbReference type="Gene3D" id="1.10.260.40">
    <property type="entry name" value="lambda repressor-like DNA-binding domains"/>
    <property type="match status" value="1"/>
</dbReference>
<feature type="domain" description="HTH cro/C1-type" evidence="1">
    <location>
        <begin position="21"/>
        <end position="52"/>
    </location>
</feature>
<dbReference type="Pfam" id="PF13560">
    <property type="entry name" value="HTH_31"/>
    <property type="match status" value="1"/>
</dbReference>
<name>A0ABW1FGN2_9ACTN</name>
<dbReference type="CDD" id="cd00093">
    <property type="entry name" value="HTH_XRE"/>
    <property type="match status" value="1"/>
</dbReference>
<organism evidence="2 3">
    <name type="scientific">Streptomyces ramulosus</name>
    <dbReference type="NCBI Taxonomy" id="47762"/>
    <lineage>
        <taxon>Bacteria</taxon>
        <taxon>Bacillati</taxon>
        <taxon>Actinomycetota</taxon>
        <taxon>Actinomycetes</taxon>
        <taxon>Kitasatosporales</taxon>
        <taxon>Streptomycetaceae</taxon>
        <taxon>Streptomyces</taxon>
    </lineage>
</organism>
<dbReference type="RefSeq" id="WP_345089821.1">
    <property type="nucleotide sequence ID" value="NZ_BAAAWG010000017.1"/>
</dbReference>
<protein>
    <submittedName>
        <fullName evidence="2">Helix-turn-helix transcriptional regulator</fullName>
    </submittedName>
</protein>
<evidence type="ECO:0000313" key="3">
    <source>
        <dbReference type="Proteomes" id="UP001596241"/>
    </source>
</evidence>
<reference evidence="3" key="1">
    <citation type="journal article" date="2019" name="Int. J. Syst. Evol. Microbiol.">
        <title>The Global Catalogue of Microorganisms (GCM) 10K type strain sequencing project: providing services to taxonomists for standard genome sequencing and annotation.</title>
        <authorList>
            <consortium name="The Broad Institute Genomics Platform"/>
            <consortium name="The Broad Institute Genome Sequencing Center for Infectious Disease"/>
            <person name="Wu L."/>
            <person name="Ma J."/>
        </authorList>
    </citation>
    <scope>NUCLEOTIDE SEQUENCE [LARGE SCALE GENOMIC DNA]</scope>
    <source>
        <strain evidence="3">CGMCC 1.15809</strain>
    </source>
</reference>
<comment type="caution">
    <text evidence="2">The sequence shown here is derived from an EMBL/GenBank/DDBJ whole genome shotgun (WGS) entry which is preliminary data.</text>
</comment>
<dbReference type="InterPro" id="IPR001387">
    <property type="entry name" value="Cro/C1-type_HTH"/>
</dbReference>
<dbReference type="InterPro" id="IPR010982">
    <property type="entry name" value="Lambda_DNA-bd_dom_sf"/>
</dbReference>
<dbReference type="Proteomes" id="UP001596241">
    <property type="component" value="Unassembled WGS sequence"/>
</dbReference>
<dbReference type="SUPFAM" id="SSF47413">
    <property type="entry name" value="lambda repressor-like DNA-binding domains"/>
    <property type="match status" value="1"/>
</dbReference>